<dbReference type="AlphaFoldDB" id="A0A139WH60"/>
<dbReference type="InParanoid" id="A0A139WH60"/>
<accession>A0A139WH60</accession>
<feature type="chain" id="PRO_5007299915" evidence="1">
    <location>
        <begin position="19"/>
        <end position="178"/>
    </location>
</feature>
<reference evidence="2 3" key="1">
    <citation type="journal article" date="2008" name="Nature">
        <title>The genome of the model beetle and pest Tribolium castaneum.</title>
        <authorList>
            <consortium name="Tribolium Genome Sequencing Consortium"/>
            <person name="Richards S."/>
            <person name="Gibbs R.A."/>
            <person name="Weinstock G.M."/>
            <person name="Brown S.J."/>
            <person name="Denell R."/>
            <person name="Beeman R.W."/>
            <person name="Gibbs R."/>
            <person name="Beeman R.W."/>
            <person name="Brown S.J."/>
            <person name="Bucher G."/>
            <person name="Friedrich M."/>
            <person name="Grimmelikhuijzen C.J."/>
            <person name="Klingler M."/>
            <person name="Lorenzen M."/>
            <person name="Richards S."/>
            <person name="Roth S."/>
            <person name="Schroder R."/>
            <person name="Tautz D."/>
            <person name="Zdobnov E.M."/>
            <person name="Muzny D."/>
            <person name="Gibbs R.A."/>
            <person name="Weinstock G.M."/>
            <person name="Attaway T."/>
            <person name="Bell S."/>
            <person name="Buhay C.J."/>
            <person name="Chandrabose M.N."/>
            <person name="Chavez D."/>
            <person name="Clerk-Blankenburg K.P."/>
            <person name="Cree A."/>
            <person name="Dao M."/>
            <person name="Davis C."/>
            <person name="Chacko J."/>
            <person name="Dinh H."/>
            <person name="Dugan-Rocha S."/>
            <person name="Fowler G."/>
            <person name="Garner T.T."/>
            <person name="Garnes J."/>
            <person name="Gnirke A."/>
            <person name="Hawes A."/>
            <person name="Hernandez J."/>
            <person name="Hines S."/>
            <person name="Holder M."/>
            <person name="Hume J."/>
            <person name="Jhangiani S.N."/>
            <person name="Joshi V."/>
            <person name="Khan Z.M."/>
            <person name="Jackson L."/>
            <person name="Kovar C."/>
            <person name="Kowis A."/>
            <person name="Lee S."/>
            <person name="Lewis L.R."/>
            <person name="Margolis J."/>
            <person name="Morgan M."/>
            <person name="Nazareth L.V."/>
            <person name="Nguyen N."/>
            <person name="Okwuonu G."/>
            <person name="Parker D."/>
            <person name="Richards S."/>
            <person name="Ruiz S.J."/>
            <person name="Santibanez J."/>
            <person name="Savard J."/>
            <person name="Scherer S.E."/>
            <person name="Schneider B."/>
            <person name="Sodergren E."/>
            <person name="Tautz D."/>
            <person name="Vattahil S."/>
            <person name="Villasana D."/>
            <person name="White C.S."/>
            <person name="Wright R."/>
            <person name="Park Y."/>
            <person name="Beeman R.W."/>
            <person name="Lord J."/>
            <person name="Oppert B."/>
            <person name="Lorenzen M."/>
            <person name="Brown S."/>
            <person name="Wang L."/>
            <person name="Savard J."/>
            <person name="Tautz D."/>
            <person name="Richards S."/>
            <person name="Weinstock G."/>
            <person name="Gibbs R.A."/>
            <person name="Liu Y."/>
            <person name="Worley K."/>
            <person name="Weinstock G."/>
            <person name="Elsik C.G."/>
            <person name="Reese J.T."/>
            <person name="Elhaik E."/>
            <person name="Landan G."/>
            <person name="Graur D."/>
            <person name="Arensburger P."/>
            <person name="Atkinson P."/>
            <person name="Beeman R.W."/>
            <person name="Beidler J."/>
            <person name="Brown S.J."/>
            <person name="Demuth J.P."/>
            <person name="Drury D.W."/>
            <person name="Du Y.Z."/>
            <person name="Fujiwara H."/>
            <person name="Lorenzen M."/>
            <person name="Maselli V."/>
            <person name="Osanai M."/>
            <person name="Park Y."/>
            <person name="Robertson H.M."/>
            <person name="Tu Z."/>
            <person name="Wang J.J."/>
            <person name="Wang S."/>
            <person name="Richards S."/>
            <person name="Song H."/>
            <person name="Zhang L."/>
            <person name="Sodergren E."/>
            <person name="Werner D."/>
            <person name="Stanke M."/>
            <person name="Morgenstern B."/>
            <person name="Solovyev V."/>
            <person name="Kosarev P."/>
            <person name="Brown G."/>
            <person name="Chen H.C."/>
            <person name="Ermolaeva O."/>
            <person name="Hlavina W."/>
            <person name="Kapustin Y."/>
            <person name="Kiryutin B."/>
            <person name="Kitts P."/>
            <person name="Maglott D."/>
            <person name="Pruitt K."/>
            <person name="Sapojnikov V."/>
            <person name="Souvorov A."/>
            <person name="Mackey A.J."/>
            <person name="Waterhouse R.M."/>
            <person name="Wyder S."/>
            <person name="Zdobnov E.M."/>
            <person name="Zdobnov E.M."/>
            <person name="Wyder S."/>
            <person name="Kriventseva E.V."/>
            <person name="Kadowaki T."/>
            <person name="Bork P."/>
            <person name="Aranda M."/>
            <person name="Bao R."/>
            <person name="Beermann A."/>
            <person name="Berns N."/>
            <person name="Bolognesi R."/>
            <person name="Bonneton F."/>
            <person name="Bopp D."/>
            <person name="Brown S.J."/>
            <person name="Bucher G."/>
            <person name="Butts T."/>
            <person name="Chaumot A."/>
            <person name="Denell R.E."/>
            <person name="Ferrier D.E."/>
            <person name="Friedrich M."/>
            <person name="Gordon C.M."/>
            <person name="Jindra M."/>
            <person name="Klingler M."/>
            <person name="Lan Q."/>
            <person name="Lattorff H.M."/>
            <person name="Laudet V."/>
            <person name="von Levetsow C."/>
            <person name="Liu Z."/>
            <person name="Lutz R."/>
            <person name="Lynch J.A."/>
            <person name="da Fonseca R.N."/>
            <person name="Posnien N."/>
            <person name="Reuter R."/>
            <person name="Roth S."/>
            <person name="Savard J."/>
            <person name="Schinko J.B."/>
            <person name="Schmitt C."/>
            <person name="Schoppmeier M."/>
            <person name="Schroder R."/>
            <person name="Shippy T.D."/>
            <person name="Simonnet F."/>
            <person name="Marques-Souza H."/>
            <person name="Tautz D."/>
            <person name="Tomoyasu Y."/>
            <person name="Trauner J."/>
            <person name="Van der Zee M."/>
            <person name="Vervoort M."/>
            <person name="Wittkopp N."/>
            <person name="Wimmer E.A."/>
            <person name="Yang X."/>
            <person name="Jones A.K."/>
            <person name="Sattelle D.B."/>
            <person name="Ebert P.R."/>
            <person name="Nelson D."/>
            <person name="Scott J.G."/>
            <person name="Beeman R.W."/>
            <person name="Muthukrishnan S."/>
            <person name="Kramer K.J."/>
            <person name="Arakane Y."/>
            <person name="Beeman R.W."/>
            <person name="Zhu Q."/>
            <person name="Hogenkamp D."/>
            <person name="Dixit R."/>
            <person name="Oppert B."/>
            <person name="Jiang H."/>
            <person name="Zou Z."/>
            <person name="Marshall J."/>
            <person name="Elpidina E."/>
            <person name="Vinokurov K."/>
            <person name="Oppert C."/>
            <person name="Zou Z."/>
            <person name="Evans J."/>
            <person name="Lu Z."/>
            <person name="Zhao P."/>
            <person name="Sumathipala N."/>
            <person name="Altincicek B."/>
            <person name="Vilcinskas A."/>
            <person name="Williams M."/>
            <person name="Hultmark D."/>
            <person name="Hetru C."/>
            <person name="Jiang H."/>
            <person name="Grimmelikhuijzen C.J."/>
            <person name="Hauser F."/>
            <person name="Cazzamali G."/>
            <person name="Williamson M."/>
            <person name="Park Y."/>
            <person name="Li B."/>
            <person name="Tanaka Y."/>
            <person name="Predel R."/>
            <person name="Neupert S."/>
            <person name="Schachtner J."/>
            <person name="Verleyen P."/>
            <person name="Raible F."/>
            <person name="Bork P."/>
            <person name="Friedrich M."/>
            <person name="Walden K.K."/>
            <person name="Robertson H.M."/>
            <person name="Angeli S."/>
            <person name="Foret S."/>
            <person name="Bucher G."/>
            <person name="Schuetz S."/>
            <person name="Maleszka R."/>
            <person name="Wimmer E.A."/>
            <person name="Beeman R.W."/>
            <person name="Lorenzen M."/>
            <person name="Tomoyasu Y."/>
            <person name="Miller S.C."/>
            <person name="Grossmann D."/>
            <person name="Bucher G."/>
        </authorList>
    </citation>
    <scope>NUCLEOTIDE SEQUENCE [LARGE SCALE GENOMIC DNA]</scope>
    <source>
        <strain evidence="2 3">Georgia GA2</strain>
    </source>
</reference>
<evidence type="ECO:0000313" key="3">
    <source>
        <dbReference type="Proteomes" id="UP000007266"/>
    </source>
</evidence>
<organism evidence="2 3">
    <name type="scientific">Tribolium castaneum</name>
    <name type="common">Red flour beetle</name>
    <dbReference type="NCBI Taxonomy" id="7070"/>
    <lineage>
        <taxon>Eukaryota</taxon>
        <taxon>Metazoa</taxon>
        <taxon>Ecdysozoa</taxon>
        <taxon>Arthropoda</taxon>
        <taxon>Hexapoda</taxon>
        <taxon>Insecta</taxon>
        <taxon>Pterygota</taxon>
        <taxon>Neoptera</taxon>
        <taxon>Endopterygota</taxon>
        <taxon>Coleoptera</taxon>
        <taxon>Polyphaga</taxon>
        <taxon>Cucujiformia</taxon>
        <taxon>Tenebrionidae</taxon>
        <taxon>Tenebrionidae incertae sedis</taxon>
        <taxon>Tribolium</taxon>
    </lineage>
</organism>
<proteinExistence type="predicted"/>
<evidence type="ECO:0000313" key="2">
    <source>
        <dbReference type="EMBL" id="KYB27191.1"/>
    </source>
</evidence>
<dbReference type="OrthoDB" id="10442971at2759"/>
<dbReference type="KEGG" id="tca:107397978"/>
<dbReference type="EMBL" id="KQ971343">
    <property type="protein sequence ID" value="KYB27191.1"/>
    <property type="molecule type" value="Genomic_DNA"/>
</dbReference>
<name>A0A139WH60_TRICA</name>
<protein>
    <submittedName>
        <fullName evidence="2">Uncharacterized protein</fullName>
    </submittedName>
</protein>
<evidence type="ECO:0000256" key="1">
    <source>
        <dbReference type="SAM" id="SignalP"/>
    </source>
</evidence>
<sequence length="178" mass="20805">MLPLVVLIVFSFLSKNSAEQWPINDYNFDTDSAEVADINYLNNINNYDNNNYDDYDVWDQIEHDIQLLEDTDDSLKTRGIPTGHTRRNKLGCVEKWTVHDVPKMSEDEEIYPKRYHNITCKPATGSHQESVMMGFCTVVYNPTCETAYRQVPIFTKKHNCWKHTRTIPVEQGCKCRHQ</sequence>
<feature type="signal peptide" evidence="1">
    <location>
        <begin position="1"/>
        <end position="18"/>
    </location>
</feature>
<reference evidence="2 3" key="2">
    <citation type="journal article" date="2010" name="Nucleic Acids Res.">
        <title>BeetleBase in 2010: revisions to provide comprehensive genomic information for Tribolium castaneum.</title>
        <authorList>
            <person name="Kim H.S."/>
            <person name="Murphy T."/>
            <person name="Xia J."/>
            <person name="Caragea D."/>
            <person name="Park Y."/>
            <person name="Beeman R.W."/>
            <person name="Lorenzen M.D."/>
            <person name="Butcher S."/>
            <person name="Manak J.R."/>
            <person name="Brown S.J."/>
        </authorList>
    </citation>
    <scope>GENOME REANNOTATION</scope>
    <source>
        <strain evidence="2 3">Georgia GA2</strain>
    </source>
</reference>
<gene>
    <name evidence="2" type="primary">AUGUSTUS-3.0.2_33131</name>
    <name evidence="2" type="ORF">TcasGA2_TC033131</name>
</gene>
<dbReference type="Proteomes" id="UP000007266">
    <property type="component" value="Linkage group 5"/>
</dbReference>
<keyword evidence="3" id="KW-1185">Reference proteome</keyword>
<keyword evidence="1" id="KW-0732">Signal</keyword>